<gene>
    <name evidence="2" type="ORF">DT065_15060</name>
</gene>
<keyword evidence="3" id="KW-1185">Reference proteome</keyword>
<feature type="transmembrane region" description="Helical" evidence="1">
    <location>
        <begin position="126"/>
        <end position="148"/>
    </location>
</feature>
<evidence type="ECO:0000256" key="1">
    <source>
        <dbReference type="SAM" id="Phobius"/>
    </source>
</evidence>
<evidence type="ECO:0000313" key="2">
    <source>
        <dbReference type="EMBL" id="AXF57187.1"/>
    </source>
</evidence>
<dbReference type="OrthoDB" id="6400183at2"/>
<dbReference type="AlphaFoldDB" id="A0A345C1V6"/>
<evidence type="ECO:0000313" key="3">
    <source>
        <dbReference type="Proteomes" id="UP000252100"/>
    </source>
</evidence>
<dbReference type="Proteomes" id="UP000252100">
    <property type="component" value="Chromosome"/>
</dbReference>
<dbReference type="KEGG" id="rue:DT065_15060"/>
<proteinExistence type="predicted"/>
<accession>A0A345C1V6</accession>
<reference evidence="2 3" key="1">
    <citation type="journal article" date="2018" name="J. Microbiol.">
        <title>Salicibibacter kimchii gen. nov., sp. nov., a moderately halophilic and alkalitolerant bacterium in the family Bacillaceae, isolated from kimchi.</title>
        <authorList>
            <person name="Jang J.Y."/>
            <person name="Oh Y.J."/>
            <person name="Lim S.K."/>
            <person name="Park H.K."/>
            <person name="Lee C."/>
            <person name="Kim J.Y."/>
            <person name="Lee M.A."/>
            <person name="Choi H.J."/>
        </authorList>
    </citation>
    <scope>NUCLEOTIDE SEQUENCE [LARGE SCALE GENOMIC DNA]</scope>
    <source>
        <strain evidence="2 3">NKC1-1</strain>
    </source>
</reference>
<keyword evidence="1" id="KW-1133">Transmembrane helix</keyword>
<dbReference type="EMBL" id="CP031092">
    <property type="protein sequence ID" value="AXF57187.1"/>
    <property type="molecule type" value="Genomic_DNA"/>
</dbReference>
<dbReference type="RefSeq" id="WP_114374775.1">
    <property type="nucleotide sequence ID" value="NZ_CP031092.1"/>
</dbReference>
<name>A0A345C1V6_9BACI</name>
<feature type="transmembrane region" description="Helical" evidence="1">
    <location>
        <begin position="38"/>
        <end position="58"/>
    </location>
</feature>
<keyword evidence="1" id="KW-0472">Membrane</keyword>
<feature type="transmembrane region" description="Helical" evidence="1">
    <location>
        <begin position="7"/>
        <end position="32"/>
    </location>
</feature>
<feature type="transmembrane region" description="Helical" evidence="1">
    <location>
        <begin position="94"/>
        <end position="114"/>
    </location>
</feature>
<protein>
    <recommendedName>
        <fullName evidence="4">DNA-binding protein</fullName>
    </recommendedName>
</protein>
<organism evidence="2 3">
    <name type="scientific">Salicibibacter kimchii</name>
    <dbReference type="NCBI Taxonomy" id="2099786"/>
    <lineage>
        <taxon>Bacteria</taxon>
        <taxon>Bacillati</taxon>
        <taxon>Bacillota</taxon>
        <taxon>Bacilli</taxon>
        <taxon>Bacillales</taxon>
        <taxon>Bacillaceae</taxon>
        <taxon>Salicibibacter</taxon>
    </lineage>
</organism>
<keyword evidence="1" id="KW-0812">Transmembrane</keyword>
<evidence type="ECO:0008006" key="4">
    <source>
        <dbReference type="Google" id="ProtNLM"/>
    </source>
</evidence>
<sequence length="159" mass="17549">MENIFLQYIFVFIVSMIPFLEAFITVPTAIIVFNFSTLAVLVVAVLGNALSVLLFIFFGTEIKKLFNTIYNKLRKKNRTPMSINPRIKRTFDRFGVIGVCFLSSVLFSSQVGATTMTTLGGSKGQVFFWTNMGVITLAVAMAILSVVAEELVSSLVNLS</sequence>